<gene>
    <name evidence="3" type="ORF">GXP69_16555</name>
</gene>
<accession>A0A6B3LU16</accession>
<keyword evidence="4" id="KW-1185">Reference proteome</keyword>
<proteinExistence type="inferred from homology"/>
<protein>
    <submittedName>
        <fullName evidence="3">ATPase</fullName>
    </submittedName>
</protein>
<dbReference type="InterPro" id="IPR013538">
    <property type="entry name" value="ASHA1/2-like_C"/>
</dbReference>
<evidence type="ECO:0000313" key="4">
    <source>
        <dbReference type="Proteomes" id="UP000474777"/>
    </source>
</evidence>
<dbReference type="EMBL" id="JAAGWD010000008">
    <property type="protein sequence ID" value="NEM99313.1"/>
    <property type="molecule type" value="Genomic_DNA"/>
</dbReference>
<name>A0A6B3LU16_9BACT</name>
<dbReference type="SUPFAM" id="SSF55961">
    <property type="entry name" value="Bet v1-like"/>
    <property type="match status" value="1"/>
</dbReference>
<sequence length="129" mass="14865">MKDYKKYYIIPAEPELVYAALTNPLTIQAWSGEEAEMSTEPGSEFSLFEGSIVGKNLEFEEGKKLVQQWYFGEQEEPSIVTIKLHPHKYGTSAELRHTNIPDQDYDDIVEGWDNVYFGSLIEFYEDNEG</sequence>
<dbReference type="Gene3D" id="3.30.530.20">
    <property type="match status" value="1"/>
</dbReference>
<reference evidence="3 4" key="1">
    <citation type="submission" date="2020-02" db="EMBL/GenBank/DDBJ databases">
        <authorList>
            <person name="Kim M.K."/>
        </authorList>
    </citation>
    <scope>NUCLEOTIDE SEQUENCE [LARGE SCALE GENOMIC DNA]</scope>
    <source>
        <strain evidence="3 4">BT327</strain>
    </source>
</reference>
<evidence type="ECO:0000259" key="2">
    <source>
        <dbReference type="Pfam" id="PF08327"/>
    </source>
</evidence>
<dbReference type="Proteomes" id="UP000474777">
    <property type="component" value="Unassembled WGS sequence"/>
</dbReference>
<dbReference type="InterPro" id="IPR023393">
    <property type="entry name" value="START-like_dom_sf"/>
</dbReference>
<dbReference type="Pfam" id="PF08327">
    <property type="entry name" value="AHSA1"/>
    <property type="match status" value="1"/>
</dbReference>
<dbReference type="RefSeq" id="WP_163916362.1">
    <property type="nucleotide sequence ID" value="NZ_JAAGWD010000008.1"/>
</dbReference>
<organism evidence="3 4">
    <name type="scientific">Pontibacter burrus</name>
    <dbReference type="NCBI Taxonomy" id="2704466"/>
    <lineage>
        <taxon>Bacteria</taxon>
        <taxon>Pseudomonadati</taxon>
        <taxon>Bacteroidota</taxon>
        <taxon>Cytophagia</taxon>
        <taxon>Cytophagales</taxon>
        <taxon>Hymenobacteraceae</taxon>
        <taxon>Pontibacter</taxon>
    </lineage>
</organism>
<comment type="caution">
    <text evidence="3">The sequence shown here is derived from an EMBL/GenBank/DDBJ whole genome shotgun (WGS) entry which is preliminary data.</text>
</comment>
<evidence type="ECO:0000313" key="3">
    <source>
        <dbReference type="EMBL" id="NEM99313.1"/>
    </source>
</evidence>
<evidence type="ECO:0000256" key="1">
    <source>
        <dbReference type="ARBA" id="ARBA00006817"/>
    </source>
</evidence>
<feature type="domain" description="Activator of Hsp90 ATPase homologue 1/2-like C-terminal" evidence="2">
    <location>
        <begin position="12"/>
        <end position="119"/>
    </location>
</feature>
<dbReference type="AlphaFoldDB" id="A0A6B3LU16"/>
<comment type="similarity">
    <text evidence="1">Belongs to the AHA1 family.</text>
</comment>